<feature type="signal peptide" evidence="4">
    <location>
        <begin position="1"/>
        <end position="23"/>
    </location>
</feature>
<name>A0A1I3CNX1_9SPHI</name>
<protein>
    <recommendedName>
        <fullName evidence="3">beta-lactamase</fullName>
        <ecNumber evidence="3">3.5.2.6</ecNumber>
    </recommendedName>
</protein>
<dbReference type="GO" id="GO:0008800">
    <property type="term" value="F:beta-lactamase activity"/>
    <property type="evidence" value="ECO:0007669"/>
    <property type="project" value="UniProtKB-EC"/>
</dbReference>
<evidence type="ECO:0000313" key="7">
    <source>
        <dbReference type="Proteomes" id="UP000198670"/>
    </source>
</evidence>
<gene>
    <name evidence="6" type="ORF">SAMN05444682_101122</name>
</gene>
<dbReference type="GO" id="GO:0030655">
    <property type="term" value="P:beta-lactam antibiotic catabolic process"/>
    <property type="evidence" value="ECO:0007669"/>
    <property type="project" value="InterPro"/>
</dbReference>
<evidence type="ECO:0000256" key="4">
    <source>
        <dbReference type="SAM" id="SignalP"/>
    </source>
</evidence>
<accession>A0A1I3CNX1</accession>
<evidence type="ECO:0000313" key="6">
    <source>
        <dbReference type="EMBL" id="SFH76224.1"/>
    </source>
</evidence>
<dbReference type="Gene3D" id="3.40.710.10">
    <property type="entry name" value="DD-peptidase/beta-lactamase superfamily"/>
    <property type="match status" value="1"/>
</dbReference>
<evidence type="ECO:0000256" key="1">
    <source>
        <dbReference type="ARBA" id="ARBA00001526"/>
    </source>
</evidence>
<dbReference type="GO" id="GO:0046677">
    <property type="term" value="P:response to antibiotic"/>
    <property type="evidence" value="ECO:0007669"/>
    <property type="project" value="InterPro"/>
</dbReference>
<evidence type="ECO:0000256" key="3">
    <source>
        <dbReference type="ARBA" id="ARBA00012865"/>
    </source>
</evidence>
<organism evidence="6 7">
    <name type="scientific">Parapedobacter indicus</name>
    <dbReference type="NCBI Taxonomy" id="1477437"/>
    <lineage>
        <taxon>Bacteria</taxon>
        <taxon>Pseudomonadati</taxon>
        <taxon>Bacteroidota</taxon>
        <taxon>Sphingobacteriia</taxon>
        <taxon>Sphingobacteriales</taxon>
        <taxon>Sphingobacteriaceae</taxon>
        <taxon>Parapedobacter</taxon>
    </lineage>
</organism>
<dbReference type="InterPro" id="IPR000871">
    <property type="entry name" value="Beta-lactam_class-A"/>
</dbReference>
<dbReference type="PANTHER" id="PTHR35333">
    <property type="entry name" value="BETA-LACTAMASE"/>
    <property type="match status" value="1"/>
</dbReference>
<dbReference type="InterPro" id="IPR045155">
    <property type="entry name" value="Beta-lactam_cat"/>
</dbReference>
<sequence>MNSTSCKSIATIFLFLLCQFGFAQDKATLRKDIERILANYQARIGIAVHNQDFSDSLIVAGNYHFPFQSVYKFHLGIAVLNQVDNGILKLDQPIRVSKAAVTTDLYSPIKDKYPDGVTLPLSEVIKYTIAESDNVGCDILFELLGGPDAVQAYFSDKGYGNLSIKLTEAVQQKEWDLQFANWTTVGSCNHILYDYYTNRKRLLSPTSHQFLWDTMRGTKTGVNRIKGDLPTGTVVAHKTGYSGQNKQTGITAAVNDIGVVSLPNGDVFYMTVLVTDSKEEESVSAKAIAEVSKAAYDYFTAR</sequence>
<dbReference type="PANTHER" id="PTHR35333:SF3">
    <property type="entry name" value="BETA-LACTAMASE-TYPE TRANSPEPTIDASE FOLD CONTAINING PROTEIN"/>
    <property type="match status" value="1"/>
</dbReference>
<dbReference type="Proteomes" id="UP000198670">
    <property type="component" value="Unassembled WGS sequence"/>
</dbReference>
<dbReference type="RefSeq" id="WP_090622579.1">
    <property type="nucleotide sequence ID" value="NZ_FOQO01000001.1"/>
</dbReference>
<evidence type="ECO:0000259" key="5">
    <source>
        <dbReference type="Pfam" id="PF13354"/>
    </source>
</evidence>
<dbReference type="SUPFAM" id="SSF56601">
    <property type="entry name" value="beta-lactamase/transpeptidase-like"/>
    <property type="match status" value="1"/>
</dbReference>
<comment type="catalytic activity">
    <reaction evidence="1">
        <text>a beta-lactam + H2O = a substituted beta-amino acid</text>
        <dbReference type="Rhea" id="RHEA:20401"/>
        <dbReference type="ChEBI" id="CHEBI:15377"/>
        <dbReference type="ChEBI" id="CHEBI:35627"/>
        <dbReference type="ChEBI" id="CHEBI:140347"/>
        <dbReference type="EC" id="3.5.2.6"/>
    </reaction>
</comment>
<feature type="chain" id="PRO_5011756216" description="beta-lactamase" evidence="4">
    <location>
        <begin position="24"/>
        <end position="302"/>
    </location>
</feature>
<comment type="similarity">
    <text evidence="2">Belongs to the class-A beta-lactamase family.</text>
</comment>
<feature type="domain" description="Beta-lactamase class A catalytic" evidence="5">
    <location>
        <begin position="46"/>
        <end position="274"/>
    </location>
</feature>
<dbReference type="NCBIfam" id="NF033103">
    <property type="entry name" value="bla_class_A"/>
    <property type="match status" value="1"/>
</dbReference>
<keyword evidence="4" id="KW-0732">Signal</keyword>
<dbReference type="Pfam" id="PF13354">
    <property type="entry name" value="Beta-lactamase2"/>
    <property type="match status" value="1"/>
</dbReference>
<reference evidence="6 7" key="1">
    <citation type="submission" date="2016-10" db="EMBL/GenBank/DDBJ databases">
        <authorList>
            <person name="de Groot N.N."/>
        </authorList>
    </citation>
    <scope>NUCLEOTIDE SEQUENCE [LARGE SCALE GENOMIC DNA]</scope>
    <source>
        <strain evidence="6 7">RK1</strain>
    </source>
</reference>
<evidence type="ECO:0000256" key="2">
    <source>
        <dbReference type="ARBA" id="ARBA00009009"/>
    </source>
</evidence>
<dbReference type="EC" id="3.5.2.6" evidence="3"/>
<dbReference type="STRING" id="1477437.SAMN05444682_101122"/>
<dbReference type="AlphaFoldDB" id="A0A1I3CNX1"/>
<keyword evidence="7" id="KW-1185">Reference proteome</keyword>
<dbReference type="OrthoDB" id="9772863at2"/>
<dbReference type="EMBL" id="FOQO01000001">
    <property type="protein sequence ID" value="SFH76224.1"/>
    <property type="molecule type" value="Genomic_DNA"/>
</dbReference>
<dbReference type="InterPro" id="IPR012338">
    <property type="entry name" value="Beta-lactam/transpept-like"/>
</dbReference>
<proteinExistence type="inferred from homology"/>